<name>A0A9D3Z870_DREPO</name>
<dbReference type="EMBL" id="JAIWYP010000014">
    <property type="protein sequence ID" value="KAH3712405.1"/>
    <property type="molecule type" value="Genomic_DNA"/>
</dbReference>
<evidence type="ECO:0000313" key="1">
    <source>
        <dbReference type="EMBL" id="KAH3712405.1"/>
    </source>
</evidence>
<reference evidence="1" key="1">
    <citation type="journal article" date="2019" name="bioRxiv">
        <title>The Genome of the Zebra Mussel, Dreissena polymorpha: A Resource for Invasive Species Research.</title>
        <authorList>
            <person name="McCartney M.A."/>
            <person name="Auch B."/>
            <person name="Kono T."/>
            <person name="Mallez S."/>
            <person name="Zhang Y."/>
            <person name="Obille A."/>
            <person name="Becker A."/>
            <person name="Abrahante J.E."/>
            <person name="Garbe J."/>
            <person name="Badalamenti J.P."/>
            <person name="Herman A."/>
            <person name="Mangelson H."/>
            <person name="Liachko I."/>
            <person name="Sullivan S."/>
            <person name="Sone E.D."/>
            <person name="Koren S."/>
            <person name="Silverstein K.A.T."/>
            <person name="Beckman K.B."/>
            <person name="Gohl D.M."/>
        </authorList>
    </citation>
    <scope>NUCLEOTIDE SEQUENCE</scope>
    <source>
        <strain evidence="1">Duluth1</strain>
        <tissue evidence="1">Whole animal</tissue>
    </source>
</reference>
<dbReference type="AlphaFoldDB" id="A0A9D3Z870"/>
<evidence type="ECO:0000313" key="2">
    <source>
        <dbReference type="Proteomes" id="UP000828390"/>
    </source>
</evidence>
<protein>
    <submittedName>
        <fullName evidence="1">Uncharacterized protein</fullName>
    </submittedName>
</protein>
<accession>A0A9D3Z870</accession>
<comment type="caution">
    <text evidence="1">The sequence shown here is derived from an EMBL/GenBank/DDBJ whole genome shotgun (WGS) entry which is preliminary data.</text>
</comment>
<organism evidence="1 2">
    <name type="scientific">Dreissena polymorpha</name>
    <name type="common">Zebra mussel</name>
    <name type="synonym">Mytilus polymorpha</name>
    <dbReference type="NCBI Taxonomy" id="45954"/>
    <lineage>
        <taxon>Eukaryota</taxon>
        <taxon>Metazoa</taxon>
        <taxon>Spiralia</taxon>
        <taxon>Lophotrochozoa</taxon>
        <taxon>Mollusca</taxon>
        <taxon>Bivalvia</taxon>
        <taxon>Autobranchia</taxon>
        <taxon>Heteroconchia</taxon>
        <taxon>Euheterodonta</taxon>
        <taxon>Imparidentia</taxon>
        <taxon>Neoheterodontei</taxon>
        <taxon>Myida</taxon>
        <taxon>Dreissenoidea</taxon>
        <taxon>Dreissenidae</taxon>
        <taxon>Dreissena</taxon>
    </lineage>
</organism>
<proteinExistence type="predicted"/>
<dbReference type="Proteomes" id="UP000828390">
    <property type="component" value="Unassembled WGS sequence"/>
</dbReference>
<gene>
    <name evidence="1" type="ORF">DPMN_072105</name>
</gene>
<reference evidence="1" key="2">
    <citation type="submission" date="2020-11" db="EMBL/GenBank/DDBJ databases">
        <authorList>
            <person name="McCartney M.A."/>
            <person name="Auch B."/>
            <person name="Kono T."/>
            <person name="Mallez S."/>
            <person name="Becker A."/>
            <person name="Gohl D.M."/>
            <person name="Silverstein K.A.T."/>
            <person name="Koren S."/>
            <person name="Bechman K.B."/>
            <person name="Herman A."/>
            <person name="Abrahante J.E."/>
            <person name="Garbe J."/>
        </authorList>
    </citation>
    <scope>NUCLEOTIDE SEQUENCE</scope>
    <source>
        <strain evidence="1">Duluth1</strain>
        <tissue evidence="1">Whole animal</tissue>
    </source>
</reference>
<keyword evidence="2" id="KW-1185">Reference proteome</keyword>
<sequence>MPEVEIESPETTEAILRNHLTDALKIAQKKVASIKSERVHRSLGENSLYNSKVCILQRQGVDASRVEAVNWNKLQCV</sequence>